<dbReference type="SMART" id="SM00867">
    <property type="entry name" value="YceI"/>
    <property type="match status" value="1"/>
</dbReference>
<dbReference type="PANTHER" id="PTHR34406:SF2">
    <property type="entry name" value="PERIPLASMIC PROTEIN"/>
    <property type="match status" value="1"/>
</dbReference>
<comment type="caution">
    <text evidence="3">The sequence shown here is derived from an EMBL/GenBank/DDBJ whole genome shotgun (WGS) entry which is preliminary data.</text>
</comment>
<name>A0ABV7EXK0_9BURK</name>
<feature type="domain" description="Lipid/polyisoprenoid-binding YceI-like" evidence="2">
    <location>
        <begin position="27"/>
        <end position="190"/>
    </location>
</feature>
<proteinExistence type="predicted"/>
<evidence type="ECO:0000256" key="1">
    <source>
        <dbReference type="SAM" id="SignalP"/>
    </source>
</evidence>
<feature type="signal peptide" evidence="1">
    <location>
        <begin position="1"/>
        <end position="24"/>
    </location>
</feature>
<evidence type="ECO:0000259" key="2">
    <source>
        <dbReference type="SMART" id="SM00867"/>
    </source>
</evidence>
<sequence>MTRNTSLNTLLASVLLASAMPAFAASNYTIDPSHTHPSFEADHMGLSTWRGLFTKTSGTVALDRAAKTGSIDIVIDANSIDFGMAKMTQHAKSSDMFNVEKFPTIVYKGSAIKFDGDKPVAIDGEMTMLGVTRPLTLTINKFKCIQHPMLKREVCGADASAEFKRTDFGLNFGVPMFSPEVKLAIQVEAIKVD</sequence>
<dbReference type="Proteomes" id="UP001595530">
    <property type="component" value="Unassembled WGS sequence"/>
</dbReference>
<dbReference type="PANTHER" id="PTHR34406">
    <property type="entry name" value="PROTEIN YCEI"/>
    <property type="match status" value="1"/>
</dbReference>
<evidence type="ECO:0000313" key="3">
    <source>
        <dbReference type="EMBL" id="MFC3107469.1"/>
    </source>
</evidence>
<dbReference type="InterPro" id="IPR036761">
    <property type="entry name" value="TTHA0802/YceI-like_sf"/>
</dbReference>
<dbReference type="RefSeq" id="WP_390322389.1">
    <property type="nucleotide sequence ID" value="NZ_JBHRTP010000015.1"/>
</dbReference>
<gene>
    <name evidence="3" type="ORF">ACFOFO_05765</name>
</gene>
<dbReference type="Gene3D" id="2.40.128.110">
    <property type="entry name" value="Lipid/polyisoprenoid-binding, YceI-like"/>
    <property type="match status" value="1"/>
</dbReference>
<feature type="chain" id="PRO_5047341813" evidence="1">
    <location>
        <begin position="25"/>
        <end position="193"/>
    </location>
</feature>
<dbReference type="InterPro" id="IPR007372">
    <property type="entry name" value="Lipid/polyisoprenoid-bd_YceI"/>
</dbReference>
<dbReference type="SUPFAM" id="SSF101874">
    <property type="entry name" value="YceI-like"/>
    <property type="match status" value="1"/>
</dbReference>
<keyword evidence="1" id="KW-0732">Signal</keyword>
<dbReference type="EMBL" id="JBHRTP010000015">
    <property type="protein sequence ID" value="MFC3107469.1"/>
    <property type="molecule type" value="Genomic_DNA"/>
</dbReference>
<protein>
    <submittedName>
        <fullName evidence="3">YceI family protein</fullName>
    </submittedName>
</protein>
<reference evidence="4" key="1">
    <citation type="journal article" date="2019" name="Int. J. Syst. Evol. Microbiol.">
        <title>The Global Catalogue of Microorganisms (GCM) 10K type strain sequencing project: providing services to taxonomists for standard genome sequencing and annotation.</title>
        <authorList>
            <consortium name="The Broad Institute Genomics Platform"/>
            <consortium name="The Broad Institute Genome Sequencing Center for Infectious Disease"/>
            <person name="Wu L."/>
            <person name="Ma J."/>
        </authorList>
    </citation>
    <scope>NUCLEOTIDE SEQUENCE [LARGE SCALE GENOMIC DNA]</scope>
    <source>
        <strain evidence="4">KCTC 42986</strain>
    </source>
</reference>
<keyword evidence="4" id="KW-1185">Reference proteome</keyword>
<accession>A0ABV7EXK0</accession>
<organism evidence="3 4">
    <name type="scientific">Undibacterium arcticum</name>
    <dbReference type="NCBI Taxonomy" id="1762892"/>
    <lineage>
        <taxon>Bacteria</taxon>
        <taxon>Pseudomonadati</taxon>
        <taxon>Pseudomonadota</taxon>
        <taxon>Betaproteobacteria</taxon>
        <taxon>Burkholderiales</taxon>
        <taxon>Oxalobacteraceae</taxon>
        <taxon>Undibacterium</taxon>
    </lineage>
</organism>
<dbReference type="Pfam" id="PF04264">
    <property type="entry name" value="YceI"/>
    <property type="match status" value="1"/>
</dbReference>
<evidence type="ECO:0000313" key="4">
    <source>
        <dbReference type="Proteomes" id="UP001595530"/>
    </source>
</evidence>